<keyword evidence="2" id="KW-1185">Reference proteome</keyword>
<gene>
    <name evidence="1" type="ORF">BDCG_16541</name>
</gene>
<proteinExistence type="predicted"/>
<dbReference type="GeneID" id="69031433"/>
<dbReference type="Proteomes" id="UP000002039">
    <property type="component" value="Unassembled WGS sequence"/>
</dbReference>
<organism evidence="1 2">
    <name type="scientific">Ajellomyces dermatitidis (strain ER-3 / ATCC MYA-2586)</name>
    <name type="common">Blastomyces dermatitidis</name>
    <dbReference type="NCBI Taxonomy" id="559297"/>
    <lineage>
        <taxon>Eukaryota</taxon>
        <taxon>Fungi</taxon>
        <taxon>Dikarya</taxon>
        <taxon>Ascomycota</taxon>
        <taxon>Pezizomycotina</taxon>
        <taxon>Eurotiomycetes</taxon>
        <taxon>Eurotiomycetidae</taxon>
        <taxon>Onygenales</taxon>
        <taxon>Ajellomycetaceae</taxon>
        <taxon>Blastomyces</taxon>
    </lineage>
</organism>
<accession>A0ABX2VTM4</accession>
<dbReference type="InterPro" id="IPR053007">
    <property type="entry name" value="CYP450_monoxygenase_sec-met"/>
</dbReference>
<name>A0ABX2VTM4_AJEDR</name>
<sequence>MIAPLTNSTGTAFWMVYHVFSEPIVLEECRAEAEKLVQLDDNGVQTIDLAKIRSSCPVLFSTWQEIL</sequence>
<reference evidence="2" key="1">
    <citation type="journal article" date="2015" name="PLoS Genet.">
        <title>The dynamic genome and transcriptome of the human fungal pathogen Blastomyces and close relative Emmonsia.</title>
        <authorList>
            <person name="Munoz J.F."/>
            <person name="Gauthier G.M."/>
            <person name="Desjardins C.A."/>
            <person name="Gallo J.E."/>
            <person name="Holder J."/>
            <person name="Sullivan T.D."/>
            <person name="Marty A.J."/>
            <person name="Carmen J.C."/>
            <person name="Chen Z."/>
            <person name="Ding L."/>
            <person name="Gujja S."/>
            <person name="Magrini V."/>
            <person name="Misas E."/>
            <person name="Mitreva M."/>
            <person name="Priest M."/>
            <person name="Saif S."/>
            <person name="Whiston E.A."/>
            <person name="Young S."/>
            <person name="Zeng Q."/>
            <person name="Goldman W.E."/>
            <person name="Mardis E.R."/>
            <person name="Taylor J.W."/>
            <person name="McEwen J.G."/>
            <person name="Clay O.K."/>
            <person name="Klein B.S."/>
            <person name="Cuomo C.A."/>
        </authorList>
    </citation>
    <scope>NUCLEOTIDE SEQUENCE [LARGE SCALE GENOMIC DNA]</scope>
    <source>
        <strain evidence="2">ER-3 / ATCC MYA-2586</strain>
    </source>
</reference>
<dbReference type="RefSeq" id="XP_045279968.1">
    <property type="nucleotide sequence ID" value="XM_045425759.1"/>
</dbReference>
<evidence type="ECO:0000313" key="2">
    <source>
        <dbReference type="Proteomes" id="UP000002039"/>
    </source>
</evidence>
<dbReference type="PANTHER" id="PTHR47582:SF1">
    <property type="entry name" value="P450, PUTATIVE (EUROFUNG)-RELATED"/>
    <property type="match status" value="1"/>
</dbReference>
<evidence type="ECO:0000313" key="1">
    <source>
        <dbReference type="EMBL" id="OAT00241.1"/>
    </source>
</evidence>
<dbReference type="EMBL" id="EQ999974">
    <property type="protein sequence ID" value="OAT00241.1"/>
    <property type="molecule type" value="Genomic_DNA"/>
</dbReference>
<dbReference type="PANTHER" id="PTHR47582">
    <property type="entry name" value="P450, PUTATIVE (EUROFUNG)-RELATED"/>
    <property type="match status" value="1"/>
</dbReference>
<protein>
    <submittedName>
        <fullName evidence="1">Uncharacterized protein</fullName>
    </submittedName>
</protein>